<proteinExistence type="predicted"/>
<evidence type="ECO:0000256" key="2">
    <source>
        <dbReference type="SAM" id="MobiDB-lite"/>
    </source>
</evidence>
<dbReference type="AlphaFoldDB" id="A0AAD8YF81"/>
<feature type="region of interest" description="Disordered" evidence="2">
    <location>
        <begin position="252"/>
        <end position="301"/>
    </location>
</feature>
<gene>
    <name evidence="4" type="ORF">QTG54_003340</name>
</gene>
<organism evidence="4 5">
    <name type="scientific">Skeletonema marinoi</name>
    <dbReference type="NCBI Taxonomy" id="267567"/>
    <lineage>
        <taxon>Eukaryota</taxon>
        <taxon>Sar</taxon>
        <taxon>Stramenopiles</taxon>
        <taxon>Ochrophyta</taxon>
        <taxon>Bacillariophyta</taxon>
        <taxon>Coscinodiscophyceae</taxon>
        <taxon>Thalassiosirophycidae</taxon>
        <taxon>Thalassiosirales</taxon>
        <taxon>Skeletonemataceae</taxon>
        <taxon>Skeletonema</taxon>
        <taxon>Skeletonema marinoi-dohrnii complex</taxon>
    </lineage>
</organism>
<evidence type="ECO:0000313" key="5">
    <source>
        <dbReference type="Proteomes" id="UP001224775"/>
    </source>
</evidence>
<evidence type="ECO:0000313" key="4">
    <source>
        <dbReference type="EMBL" id="KAK1745416.1"/>
    </source>
</evidence>
<evidence type="ECO:0000256" key="3">
    <source>
        <dbReference type="SAM" id="Phobius"/>
    </source>
</evidence>
<feature type="region of interest" description="Disordered" evidence="2">
    <location>
        <begin position="532"/>
        <end position="552"/>
    </location>
</feature>
<feature type="coiled-coil region" evidence="1">
    <location>
        <begin position="384"/>
        <end position="468"/>
    </location>
</feature>
<feature type="transmembrane region" description="Helical" evidence="3">
    <location>
        <begin position="363"/>
        <end position="382"/>
    </location>
</feature>
<keyword evidence="5" id="KW-1185">Reference proteome</keyword>
<keyword evidence="3" id="KW-0812">Transmembrane</keyword>
<keyword evidence="3" id="KW-0472">Membrane</keyword>
<evidence type="ECO:0000256" key="1">
    <source>
        <dbReference type="SAM" id="Coils"/>
    </source>
</evidence>
<sequence>MSSAATSVKSDTVNYLLLYEAMVRHQDLEFDATSDHIKNIVDRIRTLGKPSPHQQDEERVPKGMITYRQMRRCLLRLGYTWNRCTASAAAISNNAAVDNYYYDDDNISVISNNSSSTRASGGALSNTSGSAGGFGNVRDIIATDAQLIMLLTTLVEMEERYHFSSEQDEEKSDSNVFPQGLFVAEFVQAYKLIIGGMQSLQTFPSPHGEGGTNALLQELRLRSRERTLGLIRLFGPDSSLYNKSMDIISTNSSSASLNQQAAGESPAGKSQQRRKNKDGLALTPNRSPKRSSTKDKVAKDGLLPRLTDAEIRKMVHSKDIALAKILEEHESEMNVMAVNMEELRLKNLRTNAALKKRKKRARVTIAILTILLAVGGGCLEYIKREQVKREIASGRDEQRKAEEELIANLKGEIQVLTTKLGDAEATIRYEENRYEGIKKISLKNEKLLEEMEAKCKIESAELERCRVTRKELDVQVSTIKTKNVAMEEEVGWCRERLTSTERAMEGMERALSEKSREGSGLNTALAAITKVVDKSNDEDGSEENKDKSHQPLLMEMKYNKSFRNAVFLRQTYAAVGGVAASMLLQGLLPGVANVIRMIFLR</sequence>
<keyword evidence="1" id="KW-0175">Coiled coil</keyword>
<feature type="transmembrane region" description="Helical" evidence="3">
    <location>
        <begin position="572"/>
        <end position="595"/>
    </location>
</feature>
<feature type="compositionally biased region" description="Low complexity" evidence="2">
    <location>
        <begin position="252"/>
        <end position="262"/>
    </location>
</feature>
<dbReference type="Proteomes" id="UP001224775">
    <property type="component" value="Unassembled WGS sequence"/>
</dbReference>
<accession>A0AAD8YF81</accession>
<name>A0AAD8YF81_9STRA</name>
<reference evidence="4" key="1">
    <citation type="submission" date="2023-06" db="EMBL/GenBank/DDBJ databases">
        <title>Survivors Of The Sea: Transcriptome response of Skeletonema marinoi to long-term dormancy.</title>
        <authorList>
            <person name="Pinder M.I.M."/>
            <person name="Kourtchenko O."/>
            <person name="Robertson E.K."/>
            <person name="Larsson T."/>
            <person name="Maumus F."/>
            <person name="Osuna-Cruz C.M."/>
            <person name="Vancaester E."/>
            <person name="Stenow R."/>
            <person name="Vandepoele K."/>
            <person name="Ploug H."/>
            <person name="Bruchert V."/>
            <person name="Godhe A."/>
            <person name="Topel M."/>
        </authorList>
    </citation>
    <scope>NUCLEOTIDE SEQUENCE</scope>
    <source>
        <strain evidence="4">R05AC</strain>
    </source>
</reference>
<feature type="compositionally biased region" description="Basic and acidic residues" evidence="2">
    <location>
        <begin position="532"/>
        <end position="549"/>
    </location>
</feature>
<protein>
    <submittedName>
        <fullName evidence="4">Uncharacterized protein</fullName>
    </submittedName>
</protein>
<comment type="caution">
    <text evidence="4">The sequence shown here is derived from an EMBL/GenBank/DDBJ whole genome shotgun (WGS) entry which is preliminary data.</text>
</comment>
<dbReference type="EMBL" id="JATAAI010000005">
    <property type="protein sequence ID" value="KAK1745416.1"/>
    <property type="molecule type" value="Genomic_DNA"/>
</dbReference>
<keyword evidence="3" id="KW-1133">Transmembrane helix</keyword>